<dbReference type="RefSeq" id="WP_150568752.1">
    <property type="nucleotide sequence ID" value="NZ_CABPSD010000025.1"/>
</dbReference>
<protein>
    <submittedName>
        <fullName evidence="1">Uncharacterized protein</fullName>
    </submittedName>
</protein>
<accession>A0A5E4YT87</accession>
<evidence type="ECO:0000313" key="1">
    <source>
        <dbReference type="EMBL" id="VVE51113.1"/>
    </source>
</evidence>
<dbReference type="EMBL" id="CABPSD010000025">
    <property type="protein sequence ID" value="VVE51113.1"/>
    <property type="molecule type" value="Genomic_DNA"/>
</dbReference>
<proteinExistence type="predicted"/>
<organism evidence="1 2">
    <name type="scientific">Pandoraea morbifera</name>
    <dbReference type="NCBI Taxonomy" id="2508300"/>
    <lineage>
        <taxon>Bacteria</taxon>
        <taxon>Pseudomonadati</taxon>
        <taxon>Pseudomonadota</taxon>
        <taxon>Betaproteobacteria</taxon>
        <taxon>Burkholderiales</taxon>
        <taxon>Burkholderiaceae</taxon>
        <taxon>Pandoraea</taxon>
    </lineage>
</organism>
<reference evidence="1 2" key="1">
    <citation type="submission" date="2019-08" db="EMBL/GenBank/DDBJ databases">
        <authorList>
            <person name="Peeters C."/>
        </authorList>
    </citation>
    <scope>NUCLEOTIDE SEQUENCE [LARGE SCALE GENOMIC DNA]</scope>
    <source>
        <strain evidence="1 2">LMG 31116</strain>
    </source>
</reference>
<sequence>MDFKFLSAYHPFDAAPNKLRVELAIVLSEDTAMEEAQITVFIEPSDVKEVSISEIERLAVIRAKELLGV</sequence>
<dbReference type="AlphaFoldDB" id="A0A5E4YT87"/>
<evidence type="ECO:0000313" key="2">
    <source>
        <dbReference type="Proteomes" id="UP000368474"/>
    </source>
</evidence>
<gene>
    <name evidence="1" type="ORF">PMO31116_04663</name>
</gene>
<name>A0A5E4YT87_9BURK</name>
<keyword evidence="2" id="KW-1185">Reference proteome</keyword>
<dbReference type="Proteomes" id="UP000368474">
    <property type="component" value="Unassembled WGS sequence"/>
</dbReference>